<accession>A0AAV2H773</accession>
<evidence type="ECO:0000313" key="12">
    <source>
        <dbReference type="EMBL" id="CAL1528071.1"/>
    </source>
</evidence>
<dbReference type="EMBL" id="CAXITT010000026">
    <property type="protein sequence ID" value="CAL1528071.1"/>
    <property type="molecule type" value="Genomic_DNA"/>
</dbReference>
<evidence type="ECO:0000256" key="8">
    <source>
        <dbReference type="ARBA" id="ARBA00023136"/>
    </source>
</evidence>
<keyword evidence="5 11" id="KW-0812">Transmembrane</keyword>
<evidence type="ECO:0000256" key="5">
    <source>
        <dbReference type="ARBA" id="ARBA00022692"/>
    </source>
</evidence>
<organism evidence="12 13">
    <name type="scientific">Lymnaea stagnalis</name>
    <name type="common">Great pond snail</name>
    <name type="synonym">Helix stagnalis</name>
    <dbReference type="NCBI Taxonomy" id="6523"/>
    <lineage>
        <taxon>Eukaryota</taxon>
        <taxon>Metazoa</taxon>
        <taxon>Spiralia</taxon>
        <taxon>Lophotrochozoa</taxon>
        <taxon>Mollusca</taxon>
        <taxon>Gastropoda</taxon>
        <taxon>Heterobranchia</taxon>
        <taxon>Euthyneura</taxon>
        <taxon>Panpulmonata</taxon>
        <taxon>Hygrophila</taxon>
        <taxon>Lymnaeoidea</taxon>
        <taxon>Lymnaeidae</taxon>
        <taxon>Lymnaea</taxon>
    </lineage>
</organism>
<evidence type="ECO:0000256" key="2">
    <source>
        <dbReference type="ARBA" id="ARBA00004496"/>
    </source>
</evidence>
<keyword evidence="8 11" id="KW-0472">Membrane</keyword>
<dbReference type="GO" id="GO:0071595">
    <property type="term" value="C:Nem1-Spo7 phosphatase complex"/>
    <property type="evidence" value="ECO:0007669"/>
    <property type="project" value="InterPro"/>
</dbReference>
<dbReference type="GO" id="GO:0005737">
    <property type="term" value="C:cytoplasm"/>
    <property type="evidence" value="ECO:0007669"/>
    <property type="project" value="UniProtKB-SubCell"/>
</dbReference>
<keyword evidence="9" id="KW-0539">Nucleus</keyword>
<reference evidence="12 13" key="1">
    <citation type="submission" date="2024-04" db="EMBL/GenBank/DDBJ databases">
        <authorList>
            <consortium name="Genoscope - CEA"/>
            <person name="William W."/>
        </authorList>
    </citation>
    <scope>NUCLEOTIDE SEQUENCE [LARGE SCALE GENOMIC DNA]</scope>
</reference>
<evidence type="ECO:0000256" key="7">
    <source>
        <dbReference type="ARBA" id="ARBA00023098"/>
    </source>
</evidence>
<evidence type="ECO:0000256" key="3">
    <source>
        <dbReference type="ARBA" id="ARBA00010998"/>
    </source>
</evidence>
<keyword evidence="4" id="KW-0963">Cytoplasm</keyword>
<dbReference type="Proteomes" id="UP001497497">
    <property type="component" value="Unassembled WGS sequence"/>
</dbReference>
<comment type="similarity">
    <text evidence="3">Belongs to the CNEP1R1 family.</text>
</comment>
<keyword evidence="6 11" id="KW-1133">Transmembrane helix</keyword>
<dbReference type="InterPro" id="IPR019168">
    <property type="entry name" value="NEP1-R1"/>
</dbReference>
<comment type="caution">
    <text evidence="12">The sequence shown here is derived from an EMBL/GenBank/DDBJ whole genome shotgun (WGS) entry which is preliminary data.</text>
</comment>
<dbReference type="PANTHER" id="PTHR20996:SF1">
    <property type="entry name" value="NUCLEAR ENVELOPE PHOSPHATASE-REGULATORY SUBUNIT 1"/>
    <property type="match status" value="1"/>
</dbReference>
<dbReference type="Pfam" id="PF09771">
    <property type="entry name" value="Tmemb_18A"/>
    <property type="match status" value="1"/>
</dbReference>
<keyword evidence="7" id="KW-0443">Lipid metabolism</keyword>
<feature type="transmembrane region" description="Helical" evidence="11">
    <location>
        <begin position="28"/>
        <end position="47"/>
    </location>
</feature>
<dbReference type="AlphaFoldDB" id="A0AAV2H773"/>
<evidence type="ECO:0000256" key="9">
    <source>
        <dbReference type="ARBA" id="ARBA00023242"/>
    </source>
</evidence>
<dbReference type="GO" id="GO:0006629">
    <property type="term" value="P:lipid metabolic process"/>
    <property type="evidence" value="ECO:0007669"/>
    <property type="project" value="UniProtKB-KW"/>
</dbReference>
<evidence type="ECO:0000256" key="1">
    <source>
        <dbReference type="ARBA" id="ARBA00004232"/>
    </source>
</evidence>
<dbReference type="PANTHER" id="PTHR20996">
    <property type="entry name" value="NUCLEAR ENVELOPE PHOSPHATASE-REGULATORY SUBUNIT 1"/>
    <property type="match status" value="1"/>
</dbReference>
<protein>
    <recommendedName>
        <fullName evidence="10">Transmembrane protein 188</fullName>
    </recommendedName>
</protein>
<name>A0AAV2H773_LYMST</name>
<dbReference type="GO" id="GO:0031965">
    <property type="term" value="C:nuclear membrane"/>
    <property type="evidence" value="ECO:0007669"/>
    <property type="project" value="UniProtKB-SubCell"/>
</dbReference>
<gene>
    <name evidence="12" type="ORF">GSLYS_00002241001</name>
</gene>
<keyword evidence="13" id="KW-1185">Reference proteome</keyword>
<evidence type="ECO:0000256" key="4">
    <source>
        <dbReference type="ARBA" id="ARBA00022490"/>
    </source>
</evidence>
<feature type="transmembrane region" description="Helical" evidence="11">
    <location>
        <begin position="67"/>
        <end position="83"/>
    </location>
</feature>
<proteinExistence type="inferred from homology"/>
<sequence>MADQTEDLKAFERRLTEVISGHQPAARFWRIIFFFVSMCTIVGAWTWLWDPETSQVSLSQSLWNHPFFTISCSVLLLLFLFGIHKRVVAASIIASRCRTFLSEYNMSCDDEDIFNLPQRKSLSSVISWVRRRFKVPRPRS</sequence>
<comment type="subcellular location">
    <subcellularLocation>
        <location evidence="2">Cytoplasm</location>
    </subcellularLocation>
    <subcellularLocation>
        <location evidence="1">Nucleus membrane</location>
        <topology evidence="1">Multi-pass membrane protein</topology>
    </subcellularLocation>
</comment>
<evidence type="ECO:0000256" key="10">
    <source>
        <dbReference type="ARBA" id="ARBA00030458"/>
    </source>
</evidence>
<evidence type="ECO:0000256" key="11">
    <source>
        <dbReference type="SAM" id="Phobius"/>
    </source>
</evidence>
<evidence type="ECO:0000256" key="6">
    <source>
        <dbReference type="ARBA" id="ARBA00022989"/>
    </source>
</evidence>
<evidence type="ECO:0000313" key="13">
    <source>
        <dbReference type="Proteomes" id="UP001497497"/>
    </source>
</evidence>